<organism evidence="4 5">
    <name type="scientific">Mycena rosella</name>
    <name type="common">Pink bonnet</name>
    <name type="synonym">Agaricus rosellus</name>
    <dbReference type="NCBI Taxonomy" id="1033263"/>
    <lineage>
        <taxon>Eukaryota</taxon>
        <taxon>Fungi</taxon>
        <taxon>Dikarya</taxon>
        <taxon>Basidiomycota</taxon>
        <taxon>Agaricomycotina</taxon>
        <taxon>Agaricomycetes</taxon>
        <taxon>Agaricomycetidae</taxon>
        <taxon>Agaricales</taxon>
        <taxon>Marasmiineae</taxon>
        <taxon>Mycenaceae</taxon>
        <taxon>Mycena</taxon>
    </lineage>
</organism>
<feature type="compositionally biased region" description="Low complexity" evidence="1">
    <location>
        <begin position="255"/>
        <end position="266"/>
    </location>
</feature>
<dbReference type="EMBL" id="JARKIE010000209">
    <property type="protein sequence ID" value="KAJ7666400.1"/>
    <property type="molecule type" value="Genomic_DNA"/>
</dbReference>
<dbReference type="AlphaFoldDB" id="A0AAD7G4T7"/>
<feature type="transmembrane region" description="Helical" evidence="2">
    <location>
        <begin position="200"/>
        <end position="225"/>
    </location>
</feature>
<proteinExistence type="predicted"/>
<name>A0AAD7G4T7_MYCRO</name>
<comment type="caution">
    <text evidence="4">The sequence shown here is derived from an EMBL/GenBank/DDBJ whole genome shotgun (WGS) entry which is preliminary data.</text>
</comment>
<dbReference type="Proteomes" id="UP001221757">
    <property type="component" value="Unassembled WGS sequence"/>
</dbReference>
<keyword evidence="5" id="KW-1185">Reference proteome</keyword>
<accession>A0AAD7G4T7</accession>
<keyword evidence="2" id="KW-0472">Membrane</keyword>
<evidence type="ECO:0000313" key="5">
    <source>
        <dbReference type="Proteomes" id="UP001221757"/>
    </source>
</evidence>
<feature type="transmembrane region" description="Helical" evidence="2">
    <location>
        <begin position="117"/>
        <end position="139"/>
    </location>
</feature>
<evidence type="ECO:0000256" key="2">
    <source>
        <dbReference type="SAM" id="Phobius"/>
    </source>
</evidence>
<dbReference type="Pfam" id="PF20152">
    <property type="entry name" value="DUF6534"/>
    <property type="match status" value="1"/>
</dbReference>
<feature type="transmembrane region" description="Helical" evidence="2">
    <location>
        <begin position="89"/>
        <end position="110"/>
    </location>
</feature>
<evidence type="ECO:0000313" key="4">
    <source>
        <dbReference type="EMBL" id="KAJ7666400.1"/>
    </source>
</evidence>
<dbReference type="InterPro" id="IPR045339">
    <property type="entry name" value="DUF6534"/>
</dbReference>
<protein>
    <recommendedName>
        <fullName evidence="3">DUF6534 domain-containing protein</fullName>
    </recommendedName>
</protein>
<dbReference type="PANTHER" id="PTHR40465:SF1">
    <property type="entry name" value="DUF6534 DOMAIN-CONTAINING PROTEIN"/>
    <property type="match status" value="1"/>
</dbReference>
<evidence type="ECO:0000256" key="1">
    <source>
        <dbReference type="SAM" id="MobiDB-lite"/>
    </source>
</evidence>
<feature type="transmembrane region" description="Helical" evidence="2">
    <location>
        <begin position="159"/>
        <end position="180"/>
    </location>
</feature>
<keyword evidence="2" id="KW-0812">Transmembrane</keyword>
<sequence length="317" mass="34900">MSQFETLTAPILAGTQANWALLGTLAVQVYKFHICFAKERAAIKALVYSLFLLEVVQTGITSHFAYSILVTGWGNPNIFVKLPWSSLATPIFTGITSASVQIFFAWRIYFLKGEKMVYRGICITIVLLALMQSLAAIISDARFAVTTEVAEIQRLMSGVKTWLIGSAICDVLISLTMVVILTEYRMKTPWKRTDSLITKLIFNTVETGAITTVVAIADVVLFITFPSNNLHQTPAFMLGKLYSNLLLVTLNARTSTSTSTGTSSGSRAANISGENNNHELQWRRQTNQDSEARKVHITTVTEVTNDSDRKVYAGAAL</sequence>
<feature type="domain" description="DUF6534" evidence="3">
    <location>
        <begin position="166"/>
        <end position="254"/>
    </location>
</feature>
<gene>
    <name evidence="4" type="ORF">B0H17DRAFT_1089656</name>
</gene>
<evidence type="ECO:0000259" key="3">
    <source>
        <dbReference type="Pfam" id="PF20152"/>
    </source>
</evidence>
<keyword evidence="2" id="KW-1133">Transmembrane helix</keyword>
<feature type="transmembrane region" description="Helical" evidence="2">
    <location>
        <begin position="46"/>
        <end position="69"/>
    </location>
</feature>
<feature type="region of interest" description="Disordered" evidence="1">
    <location>
        <begin position="255"/>
        <end position="292"/>
    </location>
</feature>
<reference evidence="4" key="1">
    <citation type="submission" date="2023-03" db="EMBL/GenBank/DDBJ databases">
        <title>Massive genome expansion in bonnet fungi (Mycena s.s.) driven by repeated elements and novel gene families across ecological guilds.</title>
        <authorList>
            <consortium name="Lawrence Berkeley National Laboratory"/>
            <person name="Harder C.B."/>
            <person name="Miyauchi S."/>
            <person name="Viragh M."/>
            <person name="Kuo A."/>
            <person name="Thoen E."/>
            <person name="Andreopoulos B."/>
            <person name="Lu D."/>
            <person name="Skrede I."/>
            <person name="Drula E."/>
            <person name="Henrissat B."/>
            <person name="Morin E."/>
            <person name="Kohler A."/>
            <person name="Barry K."/>
            <person name="LaButti K."/>
            <person name="Morin E."/>
            <person name="Salamov A."/>
            <person name="Lipzen A."/>
            <person name="Mereny Z."/>
            <person name="Hegedus B."/>
            <person name="Baldrian P."/>
            <person name="Stursova M."/>
            <person name="Weitz H."/>
            <person name="Taylor A."/>
            <person name="Grigoriev I.V."/>
            <person name="Nagy L.G."/>
            <person name="Martin F."/>
            <person name="Kauserud H."/>
        </authorList>
    </citation>
    <scope>NUCLEOTIDE SEQUENCE</scope>
    <source>
        <strain evidence="4">CBHHK067</strain>
    </source>
</reference>
<dbReference type="PANTHER" id="PTHR40465">
    <property type="entry name" value="CHROMOSOME 1, WHOLE GENOME SHOTGUN SEQUENCE"/>
    <property type="match status" value="1"/>
</dbReference>